<name>A0A9W4B848_9MYCO</name>
<dbReference type="RefSeq" id="WP_163729737.1">
    <property type="nucleotide sequence ID" value="NZ_AP022601.1"/>
</dbReference>
<dbReference type="KEGG" id="mgau:MGALJ_23440"/>
<reference evidence="2 3" key="1">
    <citation type="journal article" date="2019" name="Emerg. Microbes Infect.">
        <title>Comprehensive subspecies identification of 175 nontuberculous mycobacteria species based on 7547 genomic profiles.</title>
        <authorList>
            <person name="Matsumoto Y."/>
            <person name="Kinjo T."/>
            <person name="Motooka D."/>
            <person name="Nabeya D."/>
            <person name="Jung N."/>
            <person name="Uechi K."/>
            <person name="Horii T."/>
            <person name="Iida T."/>
            <person name="Fujita J."/>
            <person name="Nakamura S."/>
        </authorList>
    </citation>
    <scope>NUCLEOTIDE SEQUENCE [LARGE SCALE GENOMIC DNA]</scope>
    <source>
        <strain evidence="2 3">JCM 6399</strain>
    </source>
</reference>
<accession>A0A9W4B848</accession>
<proteinExistence type="predicted"/>
<feature type="region of interest" description="Disordered" evidence="1">
    <location>
        <begin position="11"/>
        <end position="42"/>
    </location>
</feature>
<dbReference type="AlphaFoldDB" id="A0A9W4B848"/>
<organism evidence="2 3">
    <name type="scientific">Mycobacterium gallinarum</name>
    <dbReference type="NCBI Taxonomy" id="39689"/>
    <lineage>
        <taxon>Bacteria</taxon>
        <taxon>Bacillati</taxon>
        <taxon>Actinomycetota</taxon>
        <taxon>Actinomycetes</taxon>
        <taxon>Mycobacteriales</taxon>
        <taxon>Mycobacteriaceae</taxon>
        <taxon>Mycobacterium</taxon>
    </lineage>
</organism>
<evidence type="ECO:0000313" key="2">
    <source>
        <dbReference type="EMBL" id="BBY92675.1"/>
    </source>
</evidence>
<dbReference type="EMBL" id="AP022601">
    <property type="protein sequence ID" value="BBY92675.1"/>
    <property type="molecule type" value="Genomic_DNA"/>
</dbReference>
<sequence>MDTLIFARPRAERTKDVTGKRRPISPPALPENEIRPDPRSNWRLPPADEFERSCWTEHLSYRPEILDSHWRLGVKVDAVYITEKYRANSVHRIEFDKRRIEWT</sequence>
<keyword evidence="3" id="KW-1185">Reference proteome</keyword>
<evidence type="ECO:0000313" key="3">
    <source>
        <dbReference type="Proteomes" id="UP000465785"/>
    </source>
</evidence>
<dbReference type="Proteomes" id="UP000465785">
    <property type="component" value="Chromosome"/>
</dbReference>
<protein>
    <submittedName>
        <fullName evidence="2">Uncharacterized protein</fullName>
    </submittedName>
</protein>
<gene>
    <name evidence="2" type="ORF">MGALJ_23440</name>
</gene>
<evidence type="ECO:0000256" key="1">
    <source>
        <dbReference type="SAM" id="MobiDB-lite"/>
    </source>
</evidence>